<evidence type="ECO:0000313" key="1">
    <source>
        <dbReference type="EMBL" id="HAR52103.1"/>
    </source>
</evidence>
<gene>
    <name evidence="1" type="ORF">DCS45_09540</name>
</gene>
<evidence type="ECO:0000313" key="2">
    <source>
        <dbReference type="Proteomes" id="UP000264719"/>
    </source>
</evidence>
<reference evidence="1 2" key="1">
    <citation type="journal article" date="2018" name="Nat. Biotechnol.">
        <title>A standardized bacterial taxonomy based on genome phylogeny substantially revises the tree of life.</title>
        <authorList>
            <person name="Parks D.H."/>
            <person name="Chuvochina M."/>
            <person name="Waite D.W."/>
            <person name="Rinke C."/>
            <person name="Skarshewski A."/>
            <person name="Chaumeil P.A."/>
            <person name="Hugenholtz P."/>
        </authorList>
    </citation>
    <scope>NUCLEOTIDE SEQUENCE [LARGE SCALE GENOMIC DNA]</scope>
    <source>
        <strain evidence="1">UBA9169</strain>
    </source>
</reference>
<dbReference type="GO" id="GO:0005524">
    <property type="term" value="F:ATP binding"/>
    <property type="evidence" value="ECO:0007669"/>
    <property type="project" value="InterPro"/>
</dbReference>
<feature type="non-terminal residue" evidence="1">
    <location>
        <position position="1"/>
    </location>
</feature>
<keyword evidence="1" id="KW-0436">Ligase</keyword>
<dbReference type="GO" id="GO:0004820">
    <property type="term" value="F:glycine-tRNA ligase activity"/>
    <property type="evidence" value="ECO:0007669"/>
    <property type="project" value="InterPro"/>
</dbReference>
<dbReference type="GO" id="GO:0006426">
    <property type="term" value="P:glycyl-tRNA aminoacylation"/>
    <property type="evidence" value="ECO:0007669"/>
    <property type="project" value="InterPro"/>
</dbReference>
<comment type="caution">
    <text evidence="1">The sequence shown here is derived from an EMBL/GenBank/DDBJ whole genome shotgun (WGS) entry which is preliminary data.</text>
</comment>
<protein>
    <submittedName>
        <fullName evidence="1">Glycine--tRNA ligase subunit beta</fullName>
    </submittedName>
</protein>
<dbReference type="PROSITE" id="PS50861">
    <property type="entry name" value="AA_TRNA_LIGASE_II_GLYAB"/>
    <property type="match status" value="1"/>
</dbReference>
<dbReference type="Proteomes" id="UP000264719">
    <property type="component" value="Unassembled WGS sequence"/>
</dbReference>
<sequence>DLLSFIHDRLKVYLRDEGLRHDVIDACLAMEGNDDLALVVKRARALGEMLGTEDGENLLQGFKRANNILSQAE</sequence>
<name>A0A348WC41_9RHOB</name>
<feature type="non-terminal residue" evidence="1">
    <location>
        <position position="73"/>
    </location>
</feature>
<proteinExistence type="predicted"/>
<dbReference type="GO" id="GO:0005737">
    <property type="term" value="C:cytoplasm"/>
    <property type="evidence" value="ECO:0007669"/>
    <property type="project" value="InterPro"/>
</dbReference>
<dbReference type="InterPro" id="IPR006194">
    <property type="entry name" value="Gly-tRNA-synth_heterodimer"/>
</dbReference>
<organism evidence="1 2">
    <name type="scientific">Roseovarius nubinhibens</name>
    <dbReference type="NCBI Taxonomy" id="314263"/>
    <lineage>
        <taxon>Bacteria</taxon>
        <taxon>Pseudomonadati</taxon>
        <taxon>Pseudomonadota</taxon>
        <taxon>Alphaproteobacteria</taxon>
        <taxon>Rhodobacterales</taxon>
        <taxon>Roseobacteraceae</taxon>
        <taxon>Roseovarius</taxon>
    </lineage>
</organism>
<dbReference type="AlphaFoldDB" id="A0A348WC41"/>
<accession>A0A348WC41</accession>
<dbReference type="EMBL" id="DMVW01000095">
    <property type="protein sequence ID" value="HAR52103.1"/>
    <property type="molecule type" value="Genomic_DNA"/>
</dbReference>